<sequence>MANWASTSYHIEGNQKDLQKLNNLCKAFMNKERPVMEEGASENWEGNIILALGEEIGDNYIRGFIHTCELSDGLLKICAEEAWGATDFNKFLEKHYDGMKVYFIVEEEMCEVYATNDAEGKYFNSRSTLTSYVDGKYHREEFKNKNEALKYAAKLIGRDSVTKLEVAKWNEERKNKGVFEYININGCDIIDE</sequence>
<evidence type="ECO:0000313" key="2">
    <source>
        <dbReference type="Proteomes" id="UP000286501"/>
    </source>
</evidence>
<evidence type="ECO:0000313" key="1">
    <source>
        <dbReference type="EMBL" id="RHG68109.1"/>
    </source>
</evidence>
<comment type="caution">
    <text evidence="1">The sequence shown here is derived from an EMBL/GenBank/DDBJ whole genome shotgun (WGS) entry which is preliminary data.</text>
</comment>
<protein>
    <submittedName>
        <fullName evidence="1">Uncharacterized protein</fullName>
    </submittedName>
</protein>
<name>A0A3R6HHS6_9BACT</name>
<gene>
    <name evidence="1" type="ORF">DW250_03320</name>
</gene>
<dbReference type="EMBL" id="QRIN01000009">
    <property type="protein sequence ID" value="RHG68109.1"/>
    <property type="molecule type" value="Genomic_DNA"/>
</dbReference>
<accession>A0A3R6HHS6</accession>
<reference evidence="1 2" key="1">
    <citation type="submission" date="2018-08" db="EMBL/GenBank/DDBJ databases">
        <title>A genome reference for cultivated species of the human gut microbiota.</title>
        <authorList>
            <person name="Zou Y."/>
            <person name="Xue W."/>
            <person name="Luo G."/>
        </authorList>
    </citation>
    <scope>NUCLEOTIDE SEQUENCE [LARGE SCALE GENOMIC DNA]</scope>
    <source>
        <strain evidence="1 2">AM22-1</strain>
    </source>
</reference>
<dbReference type="AlphaFoldDB" id="A0A3R6HHS6"/>
<dbReference type="RefSeq" id="WP_118200322.1">
    <property type="nucleotide sequence ID" value="NZ_QRIE01000015.1"/>
</dbReference>
<dbReference type="Proteomes" id="UP000286501">
    <property type="component" value="Unassembled WGS sequence"/>
</dbReference>
<proteinExistence type="predicted"/>
<organism evidence="1 2">
    <name type="scientific">Segatella copri</name>
    <dbReference type="NCBI Taxonomy" id="165179"/>
    <lineage>
        <taxon>Bacteria</taxon>
        <taxon>Pseudomonadati</taxon>
        <taxon>Bacteroidota</taxon>
        <taxon>Bacteroidia</taxon>
        <taxon>Bacteroidales</taxon>
        <taxon>Prevotellaceae</taxon>
        <taxon>Segatella</taxon>
    </lineage>
</organism>